<dbReference type="EMBL" id="DS113350">
    <property type="protein sequence ID" value="EAY09791.1"/>
    <property type="molecule type" value="Genomic_DNA"/>
</dbReference>
<organism evidence="1 2">
    <name type="scientific">Trichomonas vaginalis (strain ATCC PRA-98 / G3)</name>
    <dbReference type="NCBI Taxonomy" id="412133"/>
    <lineage>
        <taxon>Eukaryota</taxon>
        <taxon>Metamonada</taxon>
        <taxon>Parabasalia</taxon>
        <taxon>Trichomonadida</taxon>
        <taxon>Trichomonadidae</taxon>
        <taxon>Trichomonas</taxon>
    </lineage>
</organism>
<reference evidence="1" key="2">
    <citation type="journal article" date="2007" name="Science">
        <title>Draft genome sequence of the sexually transmitted pathogen Trichomonas vaginalis.</title>
        <authorList>
            <person name="Carlton J.M."/>
            <person name="Hirt R.P."/>
            <person name="Silva J.C."/>
            <person name="Delcher A.L."/>
            <person name="Schatz M."/>
            <person name="Zhao Q."/>
            <person name="Wortman J.R."/>
            <person name="Bidwell S.L."/>
            <person name="Alsmark U.C.M."/>
            <person name="Besteiro S."/>
            <person name="Sicheritz-Ponten T."/>
            <person name="Noel C.J."/>
            <person name="Dacks J.B."/>
            <person name="Foster P.G."/>
            <person name="Simillion C."/>
            <person name="Van de Peer Y."/>
            <person name="Miranda-Saavedra D."/>
            <person name="Barton G.J."/>
            <person name="Westrop G.D."/>
            <person name="Mueller S."/>
            <person name="Dessi D."/>
            <person name="Fiori P.L."/>
            <person name="Ren Q."/>
            <person name="Paulsen I."/>
            <person name="Zhang H."/>
            <person name="Bastida-Corcuera F.D."/>
            <person name="Simoes-Barbosa A."/>
            <person name="Brown M.T."/>
            <person name="Hayes R.D."/>
            <person name="Mukherjee M."/>
            <person name="Okumura C.Y."/>
            <person name="Schneider R."/>
            <person name="Smith A.J."/>
            <person name="Vanacova S."/>
            <person name="Villalvazo M."/>
            <person name="Haas B.J."/>
            <person name="Pertea M."/>
            <person name="Feldblyum T.V."/>
            <person name="Utterback T.R."/>
            <person name="Shu C.L."/>
            <person name="Osoegawa K."/>
            <person name="de Jong P.J."/>
            <person name="Hrdy I."/>
            <person name="Horvathova L."/>
            <person name="Zubacova Z."/>
            <person name="Dolezal P."/>
            <person name="Malik S.B."/>
            <person name="Logsdon J.M. Jr."/>
            <person name="Henze K."/>
            <person name="Gupta A."/>
            <person name="Wang C.C."/>
            <person name="Dunne R.L."/>
            <person name="Upcroft J.A."/>
            <person name="Upcroft P."/>
            <person name="White O."/>
            <person name="Salzberg S.L."/>
            <person name="Tang P."/>
            <person name="Chiu C.-H."/>
            <person name="Lee Y.-S."/>
            <person name="Embley T.M."/>
            <person name="Coombs G.H."/>
            <person name="Mottram J.C."/>
            <person name="Tachezy J."/>
            <person name="Fraser-Liggett C.M."/>
            <person name="Johnson P.J."/>
        </authorList>
    </citation>
    <scope>NUCLEOTIDE SEQUENCE [LARGE SCALE GENOMIC DNA]</scope>
    <source>
        <strain evidence="1">G3</strain>
    </source>
</reference>
<evidence type="ECO:0000313" key="2">
    <source>
        <dbReference type="Proteomes" id="UP000001542"/>
    </source>
</evidence>
<gene>
    <name evidence="1" type="ORF">TVAG_137830</name>
</gene>
<reference evidence="1" key="1">
    <citation type="submission" date="2006-10" db="EMBL/GenBank/DDBJ databases">
        <authorList>
            <person name="Amadeo P."/>
            <person name="Zhao Q."/>
            <person name="Wortman J."/>
            <person name="Fraser-Liggett C."/>
            <person name="Carlton J."/>
        </authorList>
    </citation>
    <scope>NUCLEOTIDE SEQUENCE</scope>
    <source>
        <strain evidence="1">G3</strain>
    </source>
</reference>
<dbReference type="VEuPathDB" id="TrichDB:TVAGG3_0269410"/>
<name>A2EC16_TRIV3</name>
<proteinExistence type="predicted"/>
<dbReference type="Proteomes" id="UP000001542">
    <property type="component" value="Unassembled WGS sequence"/>
</dbReference>
<dbReference type="KEGG" id="tva:4767747"/>
<dbReference type="InParanoid" id="A2EC16"/>
<keyword evidence="2" id="KW-1185">Reference proteome</keyword>
<evidence type="ECO:0000313" key="1">
    <source>
        <dbReference type="EMBL" id="EAY09791.1"/>
    </source>
</evidence>
<sequence length="314" mass="36271">MSEKRSGSSSHIYMEIKNPTSLHINEYEVFVPVSEKGLSVDHPKNTKTGEFTKIKPKYQEPYVFQPTKTNSKKTKQEKQVIQLAQTESFISGITALINRRLKKSGITIDSNARELVQKAIFSYILQIIKTSHEISQVRLDIGGDSNRAISFLPSISQYALQFENYMLTSARGSQFSKSKELTDFFKDHMLKYAQPIPLLKEPQSQEGFITLFPIQYNAEENALARLINVKLTKNSEDGVAQQFKDKINKYKSQYDENKRNFKNINLNELKKNEEFETRRQNPSILPSDIITCIQMYPNFEFISKQVLSLFQLEE</sequence>
<accession>A2EC16</accession>
<dbReference type="VEuPathDB" id="TrichDB:TVAG_137830"/>
<protein>
    <submittedName>
        <fullName evidence="1">Uncharacterized protein</fullName>
    </submittedName>
</protein>
<dbReference type="RefSeq" id="XP_001322014.1">
    <property type="nucleotide sequence ID" value="XM_001321979.1"/>
</dbReference>
<dbReference type="AlphaFoldDB" id="A2EC16"/>